<dbReference type="Proteomes" id="UP001187315">
    <property type="component" value="Unassembled WGS sequence"/>
</dbReference>
<proteinExistence type="predicted"/>
<name>A0AA88N3S1_TACVA</name>
<dbReference type="AlphaFoldDB" id="A0AA88N3S1"/>
<organism evidence="2 3">
    <name type="scientific">Tachysurus vachellii</name>
    <name type="common">Darkbarbel catfish</name>
    <name type="synonym">Pelteobagrus vachellii</name>
    <dbReference type="NCBI Taxonomy" id="175792"/>
    <lineage>
        <taxon>Eukaryota</taxon>
        <taxon>Metazoa</taxon>
        <taxon>Chordata</taxon>
        <taxon>Craniata</taxon>
        <taxon>Vertebrata</taxon>
        <taxon>Euteleostomi</taxon>
        <taxon>Actinopterygii</taxon>
        <taxon>Neopterygii</taxon>
        <taxon>Teleostei</taxon>
        <taxon>Ostariophysi</taxon>
        <taxon>Siluriformes</taxon>
        <taxon>Bagridae</taxon>
        <taxon>Tachysurus</taxon>
    </lineage>
</organism>
<keyword evidence="1" id="KW-0472">Membrane</keyword>
<dbReference type="EMBL" id="JAVHJS010000009">
    <property type="protein sequence ID" value="KAK2848410.1"/>
    <property type="molecule type" value="Genomic_DNA"/>
</dbReference>
<keyword evidence="1" id="KW-1133">Transmembrane helix</keyword>
<evidence type="ECO:0000313" key="2">
    <source>
        <dbReference type="EMBL" id="KAK2848410.1"/>
    </source>
</evidence>
<feature type="transmembrane region" description="Helical" evidence="1">
    <location>
        <begin position="7"/>
        <end position="27"/>
    </location>
</feature>
<protein>
    <submittedName>
        <fullName evidence="2">Uncharacterized protein</fullName>
    </submittedName>
</protein>
<accession>A0AA88N3S1</accession>
<keyword evidence="1" id="KW-0812">Transmembrane</keyword>
<gene>
    <name evidence="2" type="ORF">Q7C36_010092</name>
</gene>
<comment type="caution">
    <text evidence="2">The sequence shown here is derived from an EMBL/GenBank/DDBJ whole genome shotgun (WGS) entry which is preliminary data.</text>
</comment>
<sequence>MTRTLSWRTFADWFLLGLATVFILVVWEELHTAPVAESGHTDGGLEIPWHGSTFTTLSGLLTQECLGVKAAVVGKGSPDLCSYRGKMLVFRANKILLDDGTMGA</sequence>
<evidence type="ECO:0000313" key="3">
    <source>
        <dbReference type="Proteomes" id="UP001187315"/>
    </source>
</evidence>
<keyword evidence="3" id="KW-1185">Reference proteome</keyword>
<reference evidence="2" key="1">
    <citation type="submission" date="2023-08" db="EMBL/GenBank/DDBJ databases">
        <title>Pelteobagrus vachellii genome.</title>
        <authorList>
            <person name="Liu H."/>
        </authorList>
    </citation>
    <scope>NUCLEOTIDE SEQUENCE</scope>
    <source>
        <strain evidence="2">PRFRI_2022a</strain>
        <tissue evidence="2">Muscle</tissue>
    </source>
</reference>
<evidence type="ECO:0000256" key="1">
    <source>
        <dbReference type="SAM" id="Phobius"/>
    </source>
</evidence>